<dbReference type="Gene3D" id="3.30.160.60">
    <property type="entry name" value="Classic Zinc Finger"/>
    <property type="match status" value="3"/>
</dbReference>
<dbReference type="PANTHER" id="PTHR24379">
    <property type="entry name" value="KRAB AND ZINC FINGER DOMAIN-CONTAINING"/>
    <property type="match status" value="1"/>
</dbReference>
<dbReference type="PROSITE" id="PS00028">
    <property type="entry name" value="ZINC_FINGER_C2H2_1"/>
    <property type="match status" value="3"/>
</dbReference>
<dbReference type="Proteomes" id="UP001153620">
    <property type="component" value="Chromosome 4"/>
</dbReference>
<evidence type="ECO:0000313" key="9">
    <source>
        <dbReference type="Proteomes" id="UP001153620"/>
    </source>
</evidence>
<keyword evidence="9" id="KW-1185">Reference proteome</keyword>
<keyword evidence="2" id="KW-0677">Repeat</keyword>
<dbReference type="Pfam" id="PF00096">
    <property type="entry name" value="zf-C2H2"/>
    <property type="match status" value="1"/>
</dbReference>
<evidence type="ECO:0000256" key="3">
    <source>
        <dbReference type="ARBA" id="ARBA00022771"/>
    </source>
</evidence>
<feature type="domain" description="C2H2-type" evidence="7">
    <location>
        <begin position="637"/>
        <end position="664"/>
    </location>
</feature>
<evidence type="ECO:0000259" key="7">
    <source>
        <dbReference type="PROSITE" id="PS50157"/>
    </source>
</evidence>
<dbReference type="SMART" id="SM00355">
    <property type="entry name" value="ZnF_C2H2"/>
    <property type="match status" value="8"/>
</dbReference>
<reference evidence="8" key="2">
    <citation type="submission" date="2022-10" db="EMBL/GenBank/DDBJ databases">
        <authorList>
            <consortium name="ENA_rothamsted_submissions"/>
            <consortium name="culmorum"/>
            <person name="King R."/>
        </authorList>
    </citation>
    <scope>NUCLEOTIDE SEQUENCE</scope>
</reference>
<gene>
    <name evidence="8" type="ORF">CHIRRI_LOCUS15093</name>
</gene>
<dbReference type="PANTHER" id="PTHR24379:SF121">
    <property type="entry name" value="C2H2-TYPE DOMAIN-CONTAINING PROTEIN"/>
    <property type="match status" value="1"/>
</dbReference>
<feature type="region of interest" description="Disordered" evidence="6">
    <location>
        <begin position="394"/>
        <end position="440"/>
    </location>
</feature>
<organism evidence="8 9">
    <name type="scientific">Chironomus riparius</name>
    <dbReference type="NCBI Taxonomy" id="315576"/>
    <lineage>
        <taxon>Eukaryota</taxon>
        <taxon>Metazoa</taxon>
        <taxon>Ecdysozoa</taxon>
        <taxon>Arthropoda</taxon>
        <taxon>Hexapoda</taxon>
        <taxon>Insecta</taxon>
        <taxon>Pterygota</taxon>
        <taxon>Neoptera</taxon>
        <taxon>Endopterygota</taxon>
        <taxon>Diptera</taxon>
        <taxon>Nematocera</taxon>
        <taxon>Chironomoidea</taxon>
        <taxon>Chironomidae</taxon>
        <taxon>Chironominae</taxon>
        <taxon>Chironomus</taxon>
    </lineage>
</organism>
<evidence type="ECO:0000256" key="1">
    <source>
        <dbReference type="ARBA" id="ARBA00022723"/>
    </source>
</evidence>
<evidence type="ECO:0000256" key="4">
    <source>
        <dbReference type="ARBA" id="ARBA00022833"/>
    </source>
</evidence>
<reference evidence="8" key="1">
    <citation type="submission" date="2022-01" db="EMBL/GenBank/DDBJ databases">
        <authorList>
            <person name="King R."/>
        </authorList>
    </citation>
    <scope>NUCLEOTIDE SEQUENCE</scope>
</reference>
<feature type="region of interest" description="Disordered" evidence="6">
    <location>
        <begin position="197"/>
        <end position="226"/>
    </location>
</feature>
<proteinExistence type="predicted"/>
<keyword evidence="3 5" id="KW-0863">Zinc-finger</keyword>
<evidence type="ECO:0000256" key="2">
    <source>
        <dbReference type="ARBA" id="ARBA00022737"/>
    </source>
</evidence>
<protein>
    <recommendedName>
        <fullName evidence="7">C2H2-type domain-containing protein</fullName>
    </recommendedName>
</protein>
<dbReference type="EMBL" id="OU895880">
    <property type="protein sequence ID" value="CAG9812288.1"/>
    <property type="molecule type" value="Genomic_DNA"/>
</dbReference>
<evidence type="ECO:0000256" key="6">
    <source>
        <dbReference type="SAM" id="MobiDB-lite"/>
    </source>
</evidence>
<feature type="compositionally biased region" description="Low complexity" evidence="6">
    <location>
        <begin position="453"/>
        <end position="469"/>
    </location>
</feature>
<evidence type="ECO:0000256" key="5">
    <source>
        <dbReference type="PROSITE-ProRule" id="PRU00042"/>
    </source>
</evidence>
<feature type="domain" description="C2H2-type" evidence="7">
    <location>
        <begin position="665"/>
        <end position="693"/>
    </location>
</feature>
<dbReference type="PROSITE" id="PS50157">
    <property type="entry name" value="ZINC_FINGER_C2H2_2"/>
    <property type="match status" value="5"/>
</dbReference>
<dbReference type="OrthoDB" id="3069995at2759"/>
<accession>A0A9N9S6L9</accession>
<feature type="domain" description="C2H2-type" evidence="7">
    <location>
        <begin position="518"/>
        <end position="536"/>
    </location>
</feature>
<keyword evidence="1" id="KW-0479">Metal-binding</keyword>
<dbReference type="SUPFAM" id="SSF57667">
    <property type="entry name" value="beta-beta-alpha zinc fingers"/>
    <property type="match status" value="3"/>
</dbReference>
<name>A0A9N9S6L9_9DIPT</name>
<feature type="region of interest" description="Disordered" evidence="6">
    <location>
        <begin position="254"/>
        <end position="292"/>
    </location>
</feature>
<evidence type="ECO:0000313" key="8">
    <source>
        <dbReference type="EMBL" id="CAG9812288.1"/>
    </source>
</evidence>
<feature type="domain" description="C2H2-type" evidence="7">
    <location>
        <begin position="491"/>
        <end position="513"/>
    </location>
</feature>
<feature type="region of interest" description="Disordered" evidence="6">
    <location>
        <begin position="113"/>
        <end position="132"/>
    </location>
</feature>
<feature type="compositionally biased region" description="Basic and acidic residues" evidence="6">
    <location>
        <begin position="113"/>
        <end position="126"/>
    </location>
</feature>
<dbReference type="InterPro" id="IPR013087">
    <property type="entry name" value="Znf_C2H2_type"/>
</dbReference>
<feature type="compositionally biased region" description="Acidic residues" evidence="6">
    <location>
        <begin position="208"/>
        <end position="219"/>
    </location>
</feature>
<feature type="domain" description="C2H2-type" evidence="7">
    <location>
        <begin position="611"/>
        <end position="638"/>
    </location>
</feature>
<keyword evidence="4" id="KW-0862">Zinc</keyword>
<sequence length="738" mass="85751">MCTTSEIFHTKLNNTFGIKNESEGYDTITFEDYKFTENFHNAYIKEEPVDCYEIVELTDVTDIHPSLKFYDSKASEEDESSERIENHGQMLVDNEGFRKDDKAFILEPKMKSFSDSQNKNEADNTELKNNNCGQHVIKDSSEDLSLRSVLLKLSSPKEEAEFKTDPEHDSVINTERFSLKDRKCFLVHDHSYSQSANAPILNKSHSDDDGESSQDDDEIESVKKFSESKFSKRNNSSVKLEHLDLNKVKLKSDKSSLKLQNSRNRSRSESSEEAYLNQPNLDDLNSESDDLMDEDEDGIQYKEISPIKLNDASMSFSESSEDDHSCYTKYSNSSYDIQSKYKQSLNMDSIKNAENIRIKKKKRNEIASQVSCDIKINNAMDLKKCFEYSSNKSANSLKSNKKSSNGEVKSKNKGSKISKYTLSNQLEPKHHKSSKTSLIKSAQVTNNSIQSSTIDLSTDSSNSDTNVQSIQNKNKKSIQIEPKPSQPSHPLKCPECPMIFNDTLRLNRHSRTHQIPQFQCKNCLRKFKRKSMLKKHFCDIKCTSCPDICTCEMDDTRDCIICQKINFRYFVDYKQHMVTHHNEIVYCKICEKNNYTLFKHKQFGHVVVKSFKCTKCTSILKSKEQLDYHMEIHAKNFSCSKCNKIFSRRYLLNQHVLTHENPKHFHCEICDKNFQRKFCLDKHRKVIHSDKRKEEDYLNKRKEMFGEKSFEWIKCNKCPALFKSKQSHNKHLRQAKCH</sequence>
<dbReference type="AlphaFoldDB" id="A0A9N9S6L9"/>
<dbReference type="GO" id="GO:0008270">
    <property type="term" value="F:zinc ion binding"/>
    <property type="evidence" value="ECO:0007669"/>
    <property type="project" value="UniProtKB-KW"/>
</dbReference>
<dbReference type="InterPro" id="IPR036236">
    <property type="entry name" value="Znf_C2H2_sf"/>
</dbReference>
<feature type="region of interest" description="Disordered" evidence="6">
    <location>
        <begin position="453"/>
        <end position="489"/>
    </location>
</feature>
<feature type="compositionally biased region" description="Low complexity" evidence="6">
    <location>
        <begin position="394"/>
        <end position="405"/>
    </location>
</feature>